<evidence type="ECO:0000313" key="3">
    <source>
        <dbReference type="Proteomes" id="UP001595645"/>
    </source>
</evidence>
<dbReference type="SUPFAM" id="SSF51395">
    <property type="entry name" value="FMN-linked oxidoreductases"/>
    <property type="match status" value="1"/>
</dbReference>
<comment type="caution">
    <text evidence="2">The sequence shown here is derived from an EMBL/GenBank/DDBJ whole genome shotgun (WGS) entry which is preliminary data.</text>
</comment>
<dbReference type="RefSeq" id="WP_378239731.1">
    <property type="nucleotide sequence ID" value="NZ_JBHRWK010000022.1"/>
</dbReference>
<evidence type="ECO:0000313" key="2">
    <source>
        <dbReference type="EMBL" id="MFC3450983.1"/>
    </source>
</evidence>
<sequence length="109" mass="11773">MRLLEAFRGTAIQLPNRIAMAPMTRGRADDKTGVPHPRTAEYYAQRASAGLIASEGVWVNQTGKSGPGIPGLVTERQAEAWREVTEAVHEKGGRIFVQLWYAGGSAIPA</sequence>
<dbReference type="Pfam" id="PF00724">
    <property type="entry name" value="Oxidored_FMN"/>
    <property type="match status" value="1"/>
</dbReference>
<accession>A0ABV7NVZ0</accession>
<organism evidence="2 3">
    <name type="scientific">Amycolatopsis speibonae</name>
    <dbReference type="NCBI Taxonomy" id="1450224"/>
    <lineage>
        <taxon>Bacteria</taxon>
        <taxon>Bacillati</taxon>
        <taxon>Actinomycetota</taxon>
        <taxon>Actinomycetes</taxon>
        <taxon>Pseudonocardiales</taxon>
        <taxon>Pseudonocardiaceae</taxon>
        <taxon>Amycolatopsis</taxon>
    </lineage>
</organism>
<proteinExistence type="predicted"/>
<dbReference type="Proteomes" id="UP001595645">
    <property type="component" value="Unassembled WGS sequence"/>
</dbReference>
<dbReference type="InterPro" id="IPR013785">
    <property type="entry name" value="Aldolase_TIM"/>
</dbReference>
<keyword evidence="3" id="KW-1185">Reference proteome</keyword>
<reference evidence="3" key="1">
    <citation type="journal article" date="2019" name="Int. J. Syst. Evol. Microbiol.">
        <title>The Global Catalogue of Microorganisms (GCM) 10K type strain sequencing project: providing services to taxonomists for standard genome sequencing and annotation.</title>
        <authorList>
            <consortium name="The Broad Institute Genomics Platform"/>
            <consortium name="The Broad Institute Genome Sequencing Center for Infectious Disease"/>
            <person name="Wu L."/>
            <person name="Ma J."/>
        </authorList>
    </citation>
    <scope>NUCLEOTIDE SEQUENCE [LARGE SCALE GENOMIC DNA]</scope>
    <source>
        <strain evidence="3">CGMCC 4.7676</strain>
    </source>
</reference>
<dbReference type="EMBL" id="JBHRWK010000022">
    <property type="protein sequence ID" value="MFC3450983.1"/>
    <property type="molecule type" value="Genomic_DNA"/>
</dbReference>
<dbReference type="PANTHER" id="PTHR22893">
    <property type="entry name" value="NADH OXIDOREDUCTASE-RELATED"/>
    <property type="match status" value="1"/>
</dbReference>
<dbReference type="PANTHER" id="PTHR22893:SF91">
    <property type="entry name" value="NADPH DEHYDROGENASE 2-RELATED"/>
    <property type="match status" value="1"/>
</dbReference>
<protein>
    <recommendedName>
        <fullName evidence="1">NADH:flavin oxidoreductase/NADH oxidase N-terminal domain-containing protein</fullName>
    </recommendedName>
</protein>
<dbReference type="InterPro" id="IPR045247">
    <property type="entry name" value="Oye-like"/>
</dbReference>
<feature type="domain" description="NADH:flavin oxidoreductase/NADH oxidase N-terminal" evidence="1">
    <location>
        <begin position="12"/>
        <end position="106"/>
    </location>
</feature>
<dbReference type="Gene3D" id="3.20.20.70">
    <property type="entry name" value="Aldolase class I"/>
    <property type="match status" value="1"/>
</dbReference>
<dbReference type="InterPro" id="IPR001155">
    <property type="entry name" value="OxRdtase_FMN_N"/>
</dbReference>
<gene>
    <name evidence="2" type="ORF">ACFOSH_16260</name>
</gene>
<name>A0ABV7NVZ0_9PSEU</name>
<evidence type="ECO:0000259" key="1">
    <source>
        <dbReference type="Pfam" id="PF00724"/>
    </source>
</evidence>